<evidence type="ECO:0000256" key="1">
    <source>
        <dbReference type="ARBA" id="ARBA00007447"/>
    </source>
</evidence>
<name>A0AAV1DQX2_OLDCO</name>
<dbReference type="PANTHER" id="PTHR47967">
    <property type="entry name" value="OS07G0603500 PROTEIN-RELATED"/>
    <property type="match status" value="1"/>
</dbReference>
<dbReference type="SUPFAM" id="SSF50630">
    <property type="entry name" value="Acid proteases"/>
    <property type="match status" value="1"/>
</dbReference>
<organism evidence="8 9">
    <name type="scientific">Oldenlandia corymbosa var. corymbosa</name>
    <dbReference type="NCBI Taxonomy" id="529605"/>
    <lineage>
        <taxon>Eukaryota</taxon>
        <taxon>Viridiplantae</taxon>
        <taxon>Streptophyta</taxon>
        <taxon>Embryophyta</taxon>
        <taxon>Tracheophyta</taxon>
        <taxon>Spermatophyta</taxon>
        <taxon>Magnoliopsida</taxon>
        <taxon>eudicotyledons</taxon>
        <taxon>Gunneridae</taxon>
        <taxon>Pentapetalae</taxon>
        <taxon>asterids</taxon>
        <taxon>lamiids</taxon>
        <taxon>Gentianales</taxon>
        <taxon>Rubiaceae</taxon>
        <taxon>Rubioideae</taxon>
        <taxon>Spermacoceae</taxon>
        <taxon>Hedyotis-Oldenlandia complex</taxon>
        <taxon>Oldenlandia</taxon>
    </lineage>
</organism>
<dbReference type="PROSITE" id="PS51767">
    <property type="entry name" value="PEPTIDASE_A1"/>
    <property type="match status" value="1"/>
</dbReference>
<accession>A0AAV1DQX2</accession>
<dbReference type="CDD" id="cd05476">
    <property type="entry name" value="pepsin_A_like_plant"/>
    <property type="match status" value="1"/>
</dbReference>
<reference evidence="8" key="1">
    <citation type="submission" date="2023-03" db="EMBL/GenBank/DDBJ databases">
        <authorList>
            <person name="Julca I."/>
        </authorList>
    </citation>
    <scope>NUCLEOTIDE SEQUENCE</scope>
</reference>
<comment type="similarity">
    <text evidence="1">Belongs to the peptidase A1 family.</text>
</comment>
<keyword evidence="2" id="KW-0645">Protease</keyword>
<evidence type="ECO:0000256" key="4">
    <source>
        <dbReference type="ARBA" id="ARBA00022750"/>
    </source>
</evidence>
<dbReference type="GO" id="GO:0006508">
    <property type="term" value="P:proteolysis"/>
    <property type="evidence" value="ECO:0007669"/>
    <property type="project" value="UniProtKB-KW"/>
</dbReference>
<dbReference type="Pfam" id="PF14543">
    <property type="entry name" value="TAXi_N"/>
    <property type="match status" value="1"/>
</dbReference>
<protein>
    <submittedName>
        <fullName evidence="8">OLC1v1010255C1</fullName>
    </submittedName>
</protein>
<dbReference type="InterPro" id="IPR033121">
    <property type="entry name" value="PEPTIDASE_A1"/>
</dbReference>
<evidence type="ECO:0000259" key="7">
    <source>
        <dbReference type="PROSITE" id="PS51767"/>
    </source>
</evidence>
<dbReference type="InterPro" id="IPR032861">
    <property type="entry name" value="TAXi_N"/>
</dbReference>
<dbReference type="FunFam" id="2.40.70.10:FF:000016">
    <property type="entry name" value="Probable aspartic protease At2g35615"/>
    <property type="match status" value="1"/>
</dbReference>
<keyword evidence="9" id="KW-1185">Reference proteome</keyword>
<dbReference type="EMBL" id="OX459123">
    <property type="protein sequence ID" value="CAI9110261.1"/>
    <property type="molecule type" value="Genomic_DNA"/>
</dbReference>
<evidence type="ECO:0000256" key="2">
    <source>
        <dbReference type="ARBA" id="ARBA00022670"/>
    </source>
</evidence>
<sequence length="481" mass="51218">MAAVTNSVPFFSTLCLISISIHHLFVIPFLVEGFSVELVHRDHGKSTGEDSSQSHYQMLHDAFLRSFARKDFFKQQIKGSKQQTFSSMDADGSQAQIKSFITNAAGEYLMQVSIGTPPLTIMAIADTGSDLTWTQCEPCVQCYKQETPLFNPAKSYSYKKLPCNSPLCKETGQPGCDSSNSCTYQYSYGDGSSTAGDVSTETFTFGSNSGKNVSIPNIAFGCGHQNGGTFNRSGSGIVGLGGGKLSVVNQFGNVVNGKFSYCLVPFGRSNNVTSRISFGTSAIVSGKDTKSTPLYKGNPDTFYFLNLEGVSVIQGGRASGVGSGNNGSINAKRISVNKLSSTGVSTDSVGVGPGKPGNIVIDSGTTLTFLPRQLATDLEATLRESISGTAVRDSQGLFNLCYKTGQGIRFPDIVAHFTGADILLPTFNTFLQISDDLICLTLLGNDDLPIFGNLSQGDYHIGYDLVNGTVSFQQTDCSKAV</sequence>
<dbReference type="InterPro" id="IPR051708">
    <property type="entry name" value="Plant_Aspart_Prot_A1"/>
</dbReference>
<gene>
    <name evidence="8" type="ORF">OLC1_LOCUS17958</name>
</gene>
<feature type="domain" description="Peptidase A1" evidence="7">
    <location>
        <begin position="108"/>
        <end position="473"/>
    </location>
</feature>
<dbReference type="PANTHER" id="PTHR47967:SF128">
    <property type="entry name" value="ASPARTIC PROTEINASE CDR1-LIKE"/>
    <property type="match status" value="1"/>
</dbReference>
<dbReference type="Pfam" id="PF14541">
    <property type="entry name" value="TAXi_C"/>
    <property type="match status" value="1"/>
</dbReference>
<dbReference type="AlphaFoldDB" id="A0AAV1DQX2"/>
<keyword evidence="4" id="KW-0064">Aspartyl protease</keyword>
<dbReference type="Gene3D" id="2.40.70.10">
    <property type="entry name" value="Acid Proteases"/>
    <property type="match status" value="2"/>
</dbReference>
<dbReference type="PROSITE" id="PS00141">
    <property type="entry name" value="ASP_PROTEASE"/>
    <property type="match status" value="2"/>
</dbReference>
<dbReference type="InterPro" id="IPR001969">
    <property type="entry name" value="Aspartic_peptidase_AS"/>
</dbReference>
<dbReference type="InterPro" id="IPR021109">
    <property type="entry name" value="Peptidase_aspartic_dom_sf"/>
</dbReference>
<keyword evidence="5" id="KW-0378">Hydrolase</keyword>
<evidence type="ECO:0000256" key="5">
    <source>
        <dbReference type="ARBA" id="ARBA00022801"/>
    </source>
</evidence>
<evidence type="ECO:0000313" key="8">
    <source>
        <dbReference type="EMBL" id="CAI9110261.1"/>
    </source>
</evidence>
<dbReference type="GO" id="GO:0005576">
    <property type="term" value="C:extracellular region"/>
    <property type="evidence" value="ECO:0007669"/>
    <property type="project" value="TreeGrafter"/>
</dbReference>
<keyword evidence="3" id="KW-0732">Signal</keyword>
<evidence type="ECO:0000256" key="3">
    <source>
        <dbReference type="ARBA" id="ARBA00022729"/>
    </source>
</evidence>
<dbReference type="Proteomes" id="UP001161247">
    <property type="component" value="Chromosome 6"/>
</dbReference>
<evidence type="ECO:0000256" key="6">
    <source>
        <dbReference type="ARBA" id="ARBA00023180"/>
    </source>
</evidence>
<dbReference type="InterPro" id="IPR034161">
    <property type="entry name" value="Pepsin-like_plant"/>
</dbReference>
<evidence type="ECO:0000313" key="9">
    <source>
        <dbReference type="Proteomes" id="UP001161247"/>
    </source>
</evidence>
<proteinExistence type="inferred from homology"/>
<keyword evidence="6" id="KW-0325">Glycoprotein</keyword>
<dbReference type="GO" id="GO:0004190">
    <property type="term" value="F:aspartic-type endopeptidase activity"/>
    <property type="evidence" value="ECO:0007669"/>
    <property type="project" value="UniProtKB-KW"/>
</dbReference>
<dbReference type="InterPro" id="IPR032799">
    <property type="entry name" value="TAXi_C"/>
</dbReference>